<evidence type="ECO:0000313" key="3">
    <source>
        <dbReference type="Proteomes" id="UP000199682"/>
    </source>
</evidence>
<gene>
    <name evidence="2" type="ORF">SAMN04488074_101424</name>
</gene>
<name>A0A1G8QQC7_9PSEU</name>
<reference evidence="3" key="1">
    <citation type="submission" date="2016-10" db="EMBL/GenBank/DDBJ databases">
        <authorList>
            <person name="Varghese N."/>
            <person name="Submissions S."/>
        </authorList>
    </citation>
    <scope>NUCLEOTIDE SEQUENCE [LARGE SCALE GENOMIC DNA]</scope>
    <source>
        <strain evidence="3">DSM 44796</strain>
    </source>
</reference>
<organism evidence="2 3">
    <name type="scientific">Lentzea albidocapillata subsp. violacea</name>
    <dbReference type="NCBI Taxonomy" id="128104"/>
    <lineage>
        <taxon>Bacteria</taxon>
        <taxon>Bacillati</taxon>
        <taxon>Actinomycetota</taxon>
        <taxon>Actinomycetes</taxon>
        <taxon>Pseudonocardiales</taxon>
        <taxon>Pseudonocardiaceae</taxon>
        <taxon>Lentzea</taxon>
    </lineage>
</organism>
<evidence type="ECO:0000313" key="2">
    <source>
        <dbReference type="EMBL" id="SDJ06886.1"/>
    </source>
</evidence>
<feature type="domain" description="AMIN-like" evidence="1">
    <location>
        <begin position="48"/>
        <end position="174"/>
    </location>
</feature>
<dbReference type="RefSeq" id="WP_090003905.1">
    <property type="nucleotide sequence ID" value="NZ_FNET01000001.1"/>
</dbReference>
<proteinExistence type="predicted"/>
<dbReference type="EMBL" id="FNET01000001">
    <property type="protein sequence ID" value="SDJ06886.1"/>
    <property type="molecule type" value="Genomic_DNA"/>
</dbReference>
<dbReference type="InterPro" id="IPR056303">
    <property type="entry name" value="AMIN-like"/>
</dbReference>
<dbReference type="Pfam" id="PF24837">
    <property type="entry name" value="AMIN-like"/>
    <property type="match status" value="1"/>
</dbReference>
<dbReference type="AlphaFoldDB" id="A0A1G8QQC7"/>
<evidence type="ECO:0000259" key="1">
    <source>
        <dbReference type="Pfam" id="PF24837"/>
    </source>
</evidence>
<dbReference type="Proteomes" id="UP000199682">
    <property type="component" value="Unassembled WGS sequence"/>
</dbReference>
<protein>
    <recommendedName>
        <fullName evidence="1">AMIN-like domain-containing protein</fullName>
    </recommendedName>
</protein>
<accession>A0A1G8QQC7</accession>
<sequence>MRRSLVVLVAIVFGVLLGVPATAGASTPYCGITWGSLPKEASPGSTDELYDIRTGRHTCFDRMVLDVNGDVRGYSVRYVAEIRKDGSGELVPVRGGARLEVIARVPTIATDAIFLPNGELADVSEYSTFRHVAWAGQFEGQTTIGLGVRARLPFRVFLLDGPGTGSRMVVDVAHRW</sequence>